<gene>
    <name evidence="3" type="ORF">SAY87_029921</name>
</gene>
<evidence type="ECO:0000313" key="3">
    <source>
        <dbReference type="EMBL" id="KAK4762037.1"/>
    </source>
</evidence>
<dbReference type="PANTHER" id="PTHR31066">
    <property type="entry name" value="OS05G0427100 PROTEIN-RELATED"/>
    <property type="match status" value="1"/>
</dbReference>
<feature type="domain" description="PB1" evidence="2">
    <location>
        <begin position="321"/>
        <end position="410"/>
    </location>
</feature>
<dbReference type="Proteomes" id="UP001345219">
    <property type="component" value="Chromosome 23"/>
</dbReference>
<dbReference type="Pfam" id="PF00564">
    <property type="entry name" value="PB1"/>
    <property type="match status" value="1"/>
</dbReference>
<dbReference type="InterPro" id="IPR053198">
    <property type="entry name" value="Gynoecium_Dev_Regulator"/>
</dbReference>
<organism evidence="3 4">
    <name type="scientific">Trapa incisa</name>
    <dbReference type="NCBI Taxonomy" id="236973"/>
    <lineage>
        <taxon>Eukaryota</taxon>
        <taxon>Viridiplantae</taxon>
        <taxon>Streptophyta</taxon>
        <taxon>Embryophyta</taxon>
        <taxon>Tracheophyta</taxon>
        <taxon>Spermatophyta</taxon>
        <taxon>Magnoliopsida</taxon>
        <taxon>eudicotyledons</taxon>
        <taxon>Gunneridae</taxon>
        <taxon>Pentapetalae</taxon>
        <taxon>rosids</taxon>
        <taxon>malvids</taxon>
        <taxon>Myrtales</taxon>
        <taxon>Lythraceae</taxon>
        <taxon>Trapa</taxon>
    </lineage>
</organism>
<dbReference type="PANTHER" id="PTHR31066:SF97">
    <property type="entry name" value="OS03G0401100 PROTEIN"/>
    <property type="match status" value="1"/>
</dbReference>
<feature type="region of interest" description="Disordered" evidence="1">
    <location>
        <begin position="41"/>
        <end position="76"/>
    </location>
</feature>
<protein>
    <recommendedName>
        <fullName evidence="2">PB1 domain-containing protein</fullName>
    </recommendedName>
</protein>
<feature type="compositionally biased region" description="Low complexity" evidence="1">
    <location>
        <begin position="55"/>
        <end position="69"/>
    </location>
</feature>
<feature type="region of interest" description="Disordered" evidence="1">
    <location>
        <begin position="261"/>
        <end position="298"/>
    </location>
</feature>
<evidence type="ECO:0000256" key="1">
    <source>
        <dbReference type="SAM" id="MobiDB-lite"/>
    </source>
</evidence>
<feature type="region of interest" description="Disordered" evidence="1">
    <location>
        <begin position="128"/>
        <end position="158"/>
    </location>
</feature>
<dbReference type="EMBL" id="JAXIOK010000009">
    <property type="protein sequence ID" value="KAK4762037.1"/>
    <property type="molecule type" value="Genomic_DNA"/>
</dbReference>
<dbReference type="SMART" id="SM00666">
    <property type="entry name" value="PB1"/>
    <property type="match status" value="1"/>
</dbReference>
<dbReference type="Gene3D" id="3.10.20.90">
    <property type="entry name" value="Phosphatidylinositol 3-kinase Catalytic Subunit, Chain A, domain 1"/>
    <property type="match status" value="1"/>
</dbReference>
<dbReference type="AlphaFoldDB" id="A0AAN7KDY3"/>
<accession>A0AAN7KDY3</accession>
<dbReference type="SUPFAM" id="SSF54277">
    <property type="entry name" value="CAD &amp; PB1 domains"/>
    <property type="match status" value="1"/>
</dbReference>
<reference evidence="3 4" key="1">
    <citation type="journal article" date="2023" name="Hortic Res">
        <title>Pangenome of water caltrop reveals structural variations and asymmetric subgenome divergence after allopolyploidization.</title>
        <authorList>
            <person name="Zhang X."/>
            <person name="Chen Y."/>
            <person name="Wang L."/>
            <person name="Yuan Y."/>
            <person name="Fang M."/>
            <person name="Shi L."/>
            <person name="Lu R."/>
            <person name="Comes H.P."/>
            <person name="Ma Y."/>
            <person name="Chen Y."/>
            <person name="Huang G."/>
            <person name="Zhou Y."/>
            <person name="Zheng Z."/>
            <person name="Qiu Y."/>
        </authorList>
    </citation>
    <scope>NUCLEOTIDE SEQUENCE [LARGE SCALE GENOMIC DNA]</scope>
    <source>
        <tissue evidence="3">Roots</tissue>
    </source>
</reference>
<comment type="caution">
    <text evidence="3">The sequence shown here is derived from an EMBL/GenBank/DDBJ whole genome shotgun (WGS) entry which is preliminary data.</text>
</comment>
<evidence type="ECO:0000313" key="4">
    <source>
        <dbReference type="Proteomes" id="UP001345219"/>
    </source>
</evidence>
<dbReference type="CDD" id="cd06410">
    <property type="entry name" value="PB1_UP2"/>
    <property type="match status" value="1"/>
</dbReference>
<sequence>MNPNSPRIADVADRIHSPTLRERLKSSLKLPSCFQVPETDQFVYGTPRLVPPSNPRSSSRSSGSHSHAPPADHPFKDRAKQFLSSHLGGSSNRHRRRHSSADFHYDEASYSLNFDDGGVHEGDGGGAYISPFRNFSSRLPASPPPGIPPPRATQPQPRVPCQSLADLPSTCHSKPIGCFQGEFLGMAFDQNSSAPSDQRRVNIGRTTVEDRRFVAPAMSEGGSPGVSPNLVTRISGGGTDQIVSENAGGIGDASSGIRINGCGSEHLDNESGSGHGPNSISFKHMNANGTDRVRGEPGEDPVFGMKVKFLCSFGGKIMLRPSDGILRYVGGKTRIISFRKDMSFNDLVQKMVETYGQSVVIKYQLPQEDLDALVSVLCPEDLDNMMDEYDKLLERFSDGFAKLRVFLFSASELDHSGHVQLRDSHDNGQRYMEAVNGVMDGIGSGITRKESIVSATPAQNSDISGRIEVVDSSVLGHAVLSRPPITINISAKETPSISNSKDASDSLSIDQNLPIYSNTKAFSDFRIPAVQASASQVQSSCMVVEPEKFMPLSGPQAVPYGMQAYMDPAKESVAHTVFVSPPPLTGYANSHVLGNAGPIYAQGQFLDGLGSINPHHYLSPVHMTLEPGASQAGIGQPFIQQHLIGHRQHGQFEYNGSSTGQKLVFLPVELKHGAYHHQVAVPSAAGGGGYGWHPVYPSGQGVIAHGSSPNSQQEKLQILGDCSMSPKALPHVHSDTSFNGQSDSMPGSGGGPNSAVIYHSVPFEDNIIYPLPTSRPKASVGSKEGVVEPATGAHSSVATYMEVPCQYGTFMGSIPQSCPQNSIAQHIIN</sequence>
<keyword evidence="4" id="KW-1185">Reference proteome</keyword>
<proteinExistence type="predicted"/>
<dbReference type="InterPro" id="IPR000270">
    <property type="entry name" value="PB1_dom"/>
</dbReference>
<feature type="compositionally biased region" description="Pro residues" evidence="1">
    <location>
        <begin position="141"/>
        <end position="152"/>
    </location>
</feature>
<evidence type="ECO:0000259" key="2">
    <source>
        <dbReference type="SMART" id="SM00666"/>
    </source>
</evidence>
<dbReference type="FunFam" id="3.10.20.90:FF:000058">
    <property type="entry name" value="Octicosapeptide/phox/Bem1p domain kinase superfamily protein"/>
    <property type="match status" value="1"/>
</dbReference>
<name>A0AAN7KDY3_9MYRT</name>
<feature type="compositionally biased region" description="Polar residues" evidence="1">
    <location>
        <begin position="270"/>
        <end position="281"/>
    </location>
</feature>